<dbReference type="GO" id="GO:0006629">
    <property type="term" value="P:lipid metabolic process"/>
    <property type="evidence" value="ECO:0007669"/>
    <property type="project" value="UniProtKB-KW"/>
</dbReference>
<dbReference type="PANTHER" id="PTHR20996">
    <property type="entry name" value="NUCLEAR ENVELOPE PHOSPHATASE-REGULATORY SUBUNIT 1"/>
    <property type="match status" value="1"/>
</dbReference>
<keyword evidence="13" id="KW-1185">Reference proteome</keyword>
<evidence type="ECO:0000256" key="10">
    <source>
        <dbReference type="ARBA" id="ARBA00030458"/>
    </source>
</evidence>
<evidence type="ECO:0000256" key="1">
    <source>
        <dbReference type="ARBA" id="ARBA00004232"/>
    </source>
</evidence>
<feature type="non-terminal residue" evidence="12">
    <location>
        <position position="1"/>
    </location>
</feature>
<feature type="transmembrane region" description="Helical" evidence="11">
    <location>
        <begin position="105"/>
        <end position="122"/>
    </location>
</feature>
<feature type="transmembrane region" description="Helical" evidence="11">
    <location>
        <begin position="61"/>
        <end position="78"/>
    </location>
</feature>
<evidence type="ECO:0000313" key="13">
    <source>
        <dbReference type="Proteomes" id="UP001432322"/>
    </source>
</evidence>
<evidence type="ECO:0000256" key="5">
    <source>
        <dbReference type="ARBA" id="ARBA00022692"/>
    </source>
</evidence>
<protein>
    <recommendedName>
        <fullName evidence="10">Transmembrane protein 188</fullName>
    </recommendedName>
</protein>
<keyword evidence="6 11" id="KW-1133">Transmembrane helix</keyword>
<dbReference type="InterPro" id="IPR019168">
    <property type="entry name" value="NEP1-R1"/>
</dbReference>
<keyword evidence="4" id="KW-0963">Cytoplasm</keyword>
<dbReference type="GO" id="GO:0071595">
    <property type="term" value="C:Nem1-Spo7 phosphatase complex"/>
    <property type="evidence" value="ECO:0007669"/>
    <property type="project" value="InterPro"/>
</dbReference>
<dbReference type="Proteomes" id="UP001432322">
    <property type="component" value="Unassembled WGS sequence"/>
</dbReference>
<comment type="caution">
    <text evidence="12">The sequence shown here is derived from an EMBL/GenBank/DDBJ whole genome shotgun (WGS) entry which is preliminary data.</text>
</comment>
<dbReference type="GO" id="GO:0031965">
    <property type="term" value="C:nuclear membrane"/>
    <property type="evidence" value="ECO:0007669"/>
    <property type="project" value="UniProtKB-SubCell"/>
</dbReference>
<evidence type="ECO:0000256" key="11">
    <source>
        <dbReference type="SAM" id="Phobius"/>
    </source>
</evidence>
<proteinExistence type="inferred from homology"/>
<evidence type="ECO:0000256" key="9">
    <source>
        <dbReference type="ARBA" id="ARBA00023242"/>
    </source>
</evidence>
<dbReference type="AlphaFoldDB" id="A0AAV5W627"/>
<organism evidence="12 13">
    <name type="scientific">Pristionchus fissidentatus</name>
    <dbReference type="NCBI Taxonomy" id="1538716"/>
    <lineage>
        <taxon>Eukaryota</taxon>
        <taxon>Metazoa</taxon>
        <taxon>Ecdysozoa</taxon>
        <taxon>Nematoda</taxon>
        <taxon>Chromadorea</taxon>
        <taxon>Rhabditida</taxon>
        <taxon>Rhabditina</taxon>
        <taxon>Diplogasteromorpha</taxon>
        <taxon>Diplogasteroidea</taxon>
        <taxon>Neodiplogasteridae</taxon>
        <taxon>Pristionchus</taxon>
    </lineage>
</organism>
<name>A0AAV5W627_9BILA</name>
<evidence type="ECO:0000256" key="2">
    <source>
        <dbReference type="ARBA" id="ARBA00004496"/>
    </source>
</evidence>
<evidence type="ECO:0000256" key="3">
    <source>
        <dbReference type="ARBA" id="ARBA00010998"/>
    </source>
</evidence>
<dbReference type="EMBL" id="BTSY01000005">
    <property type="protein sequence ID" value="GMT27200.1"/>
    <property type="molecule type" value="Genomic_DNA"/>
</dbReference>
<keyword evidence="9" id="KW-0539">Nucleus</keyword>
<dbReference type="PANTHER" id="PTHR20996:SF1">
    <property type="entry name" value="NUCLEAR ENVELOPE PHOSPHATASE-REGULATORY SUBUNIT 1"/>
    <property type="match status" value="1"/>
</dbReference>
<keyword evidence="5 11" id="KW-0812">Transmembrane</keyword>
<sequence>IFRVQKSIIATCSLAGRSRNRVVEEMSVDDASAACEDLKFFERRLTEVIGHMQPRATKWRIVLLVISLTTLLSSYQWIVDPTLRTVAFHSLLNMPFLDSMSNHKVFSIALPSLLFMFAVLGIHRRVFAPSIIAARCREALSAFSLSCDENGKLIVKPAIRAASHDLRGL</sequence>
<evidence type="ECO:0000256" key="4">
    <source>
        <dbReference type="ARBA" id="ARBA00022490"/>
    </source>
</evidence>
<evidence type="ECO:0000256" key="6">
    <source>
        <dbReference type="ARBA" id="ARBA00022989"/>
    </source>
</evidence>
<evidence type="ECO:0000256" key="7">
    <source>
        <dbReference type="ARBA" id="ARBA00023098"/>
    </source>
</evidence>
<keyword evidence="8 11" id="KW-0472">Membrane</keyword>
<comment type="similarity">
    <text evidence="3">Belongs to the CNEP1R1 family.</text>
</comment>
<reference evidence="12" key="1">
    <citation type="submission" date="2023-10" db="EMBL/GenBank/DDBJ databases">
        <title>Genome assembly of Pristionchus species.</title>
        <authorList>
            <person name="Yoshida K."/>
            <person name="Sommer R.J."/>
        </authorList>
    </citation>
    <scope>NUCLEOTIDE SEQUENCE</scope>
    <source>
        <strain evidence="12">RS5133</strain>
    </source>
</reference>
<comment type="subcellular location">
    <subcellularLocation>
        <location evidence="2">Cytoplasm</location>
    </subcellularLocation>
    <subcellularLocation>
        <location evidence="1">Nucleus membrane</location>
        <topology evidence="1">Multi-pass membrane protein</topology>
    </subcellularLocation>
</comment>
<keyword evidence="7" id="KW-0443">Lipid metabolism</keyword>
<evidence type="ECO:0000313" key="12">
    <source>
        <dbReference type="EMBL" id="GMT27200.1"/>
    </source>
</evidence>
<accession>A0AAV5W627</accession>
<dbReference type="Pfam" id="PF09771">
    <property type="entry name" value="Tmemb_18A"/>
    <property type="match status" value="1"/>
</dbReference>
<evidence type="ECO:0000256" key="8">
    <source>
        <dbReference type="ARBA" id="ARBA00023136"/>
    </source>
</evidence>
<gene>
    <name evidence="12" type="ORF">PFISCL1PPCAC_18497</name>
</gene>
<dbReference type="GO" id="GO:0005737">
    <property type="term" value="C:cytoplasm"/>
    <property type="evidence" value="ECO:0007669"/>
    <property type="project" value="UniProtKB-SubCell"/>
</dbReference>